<evidence type="ECO:0000256" key="1">
    <source>
        <dbReference type="SAM" id="MobiDB-lite"/>
    </source>
</evidence>
<dbReference type="InterPro" id="IPR011989">
    <property type="entry name" value="ARM-like"/>
</dbReference>
<proteinExistence type="predicted"/>
<keyword evidence="3" id="KW-1185">Reference proteome</keyword>
<dbReference type="SUPFAM" id="SSF55874">
    <property type="entry name" value="ATPase domain of HSP90 chaperone/DNA topoisomerase II/histidine kinase"/>
    <property type="match status" value="1"/>
</dbReference>
<dbReference type="Gene3D" id="3.30.260.10">
    <property type="entry name" value="TCP-1-like chaperonin intermediate domain"/>
    <property type="match status" value="1"/>
</dbReference>
<feature type="compositionally biased region" description="Polar residues" evidence="1">
    <location>
        <begin position="880"/>
        <end position="893"/>
    </location>
</feature>
<dbReference type="SUPFAM" id="SSF48371">
    <property type="entry name" value="ARM repeat"/>
    <property type="match status" value="1"/>
</dbReference>
<dbReference type="GO" id="GO:0006897">
    <property type="term" value="P:endocytosis"/>
    <property type="evidence" value="ECO:0007669"/>
    <property type="project" value="InterPro"/>
</dbReference>
<dbReference type="OrthoDB" id="2018252at2759"/>
<evidence type="ECO:0000313" key="2">
    <source>
        <dbReference type="EMBL" id="KZV47564.1"/>
    </source>
</evidence>
<dbReference type="InterPro" id="IPR016024">
    <property type="entry name" value="ARM-type_fold"/>
</dbReference>
<dbReference type="Gene3D" id="3.50.7.10">
    <property type="entry name" value="GroEL"/>
    <property type="match status" value="2"/>
</dbReference>
<dbReference type="Proteomes" id="UP000250235">
    <property type="component" value="Unassembled WGS sequence"/>
</dbReference>
<dbReference type="InterPro" id="IPR037501">
    <property type="entry name" value="TPLATE"/>
</dbReference>
<reference evidence="2 3" key="1">
    <citation type="journal article" date="2015" name="Proc. Natl. Acad. Sci. U.S.A.">
        <title>The resurrection genome of Boea hygrometrica: A blueprint for survival of dehydration.</title>
        <authorList>
            <person name="Xiao L."/>
            <person name="Yang G."/>
            <person name="Zhang L."/>
            <person name="Yang X."/>
            <person name="Zhao S."/>
            <person name="Ji Z."/>
            <person name="Zhou Q."/>
            <person name="Hu M."/>
            <person name="Wang Y."/>
            <person name="Chen M."/>
            <person name="Xu Y."/>
            <person name="Jin H."/>
            <person name="Xiao X."/>
            <person name="Hu G."/>
            <person name="Bao F."/>
            <person name="Hu Y."/>
            <person name="Wan P."/>
            <person name="Li L."/>
            <person name="Deng X."/>
            <person name="Kuang T."/>
            <person name="Xiang C."/>
            <person name="Zhu J.K."/>
            <person name="Oliver M.J."/>
            <person name="He Y."/>
        </authorList>
    </citation>
    <scope>NUCLEOTIDE SEQUENCE [LARGE SCALE GENOMIC DNA]</scope>
    <source>
        <strain evidence="3">cv. XS01</strain>
    </source>
</reference>
<dbReference type="Gene3D" id="3.30.565.10">
    <property type="entry name" value="Histidine kinase-like ATPase, C-terminal domain"/>
    <property type="match status" value="1"/>
</dbReference>
<dbReference type="InterPro" id="IPR036890">
    <property type="entry name" value="HATPase_C_sf"/>
</dbReference>
<accession>A0A2Z7CSB4</accession>
<sequence>MDILFAQIQADLRSNDALRQSGALLQALQQSAAGRDISVIAKSAVEEIVASPASAVSKKLAFDLIRSTRLTPDLWEIVCTGIRNDLDFPDPDVTAAAVSILAAIPSYRLGKLITDCNKEISACFDSPSDNLRFSITETLGCILARDDLVTLCENNINLLDRVSNWWNRVAQNMLDKADSVSKVAFESLGKLFQEFESKRMSRLAGDKLVDTEKSVAIRSRWISAMVDFVWKKRNAVMSRSLILPVESFRATVYPLVYAVKAVASGTIEVIRKLSRSSKSKSDSTASNIGYAERFVGVSDVVSHLAPFLASSLDPALIFEVGINMLYLADIPGGKPEWASASIIAILTLWDRQEYSSARESIVKAVVTNLHLLDLSMQVSLFKKLLLMVRNLRAESDRMHALACICRTALCVDLFAKESVRRGQKPLAGTDIASLFEDTRIKDDLNSVTSKSLFREELVSMLVESCFQLSLPLPEQKHSRMESRVIGALAYGTGYGALNWTEPALEVVEVCRPCVKWDCDGRTYAVDCYLKLLVRLCHIYDTRGGVKRVKDGASQDQILNETRLQNLQRELVRDLREVNTPRICARLLWAISEHIDLEGLDPLLADDPEDPLNIIISNCHKVLFNIDSSASTTNRLQDVQAVLLCTQRLGSRNARAGQLLTKELEEFRINPSADSVNKHQCRLILQRIKYVSSHPDDSNKSFNSLFNCVNSCSVTIVIVTIGPTCRIETTGEETQAQDILRIGESAGAEGRKMTIKRSEAEADALKQAVIESRKAINTLQEVVLAMTESLVKMNQSLSEMKSVIEIMRREETEDDYVPEVVEATLESPTKEDRGEDGEGLRLAMRRIDVFGAAKRQSLGLAPLEEGSPPLRLGRNKAGPENKSTQAQQSKRQTLSIKDSGIGMTKADLVPNLGTISKSGTKEFMEALQAEADVSRIGQFGVGFYSGYLVAEEVIVTTKHKNGEQYIWESQAGGSFTVDHVHVDKRHHGHNVTEVMNLIGDIKGKVGVTRVGDLRLSWCVDHFATRLESQFRLTYIMILHLLRVEELKVEDLLNRSFAEFHAQKDLPAKQPLLMRKLAQPTKIIECIKRETGIEDYYTSASSRKGPGVVNVKLSHRGVAAGISYEIADVAAVNARNNYEVGQMIAEALSKVGRKGVVTLEEGKSAENSLYVVGGMQVNRGYIFPYFVYDSEKMAVEFENCKLLLVDKKITNARDLINVLEEASRGGTSSLIMDEDIEQEALKMAVEFENCKLLLVDKKITNARDLINVLEEASRGGTSSLIMDEDIEQEALGTRGVNKMRGALKVAALKTPGFGERKSQWTGVSETCGDYPFSHHKLTVQFYDASTAQDRKLEGLIHRAILELWRPDPNELTQLLAKGIDSSMAKVPPSAYTLTGSSDPCYVEGYHLTDPNDGRITLHLKVLNLTEIELNRVDIRVGLSGGLYFMDGAPQAVRQLRDLNSQVGPVVTWINQNMTQCRCGNDSKGAIEDPVICSVTVGVSYFERCALWVQVLYYPFYSSGAPADYEGDYAEEDSQMMRQKKSLRPEMGEPVILRCQPYKIPITELLLPHKISPVEYFRMWPSLPAILECTGTYTYEGSGFKATAAQQYGESPFLIGLKSLSSKPFHKVCSHIIRTVAGFQLCYAAKTWYGGFVGLMIFGASEVSRNVDLGDETTTMICKFVLRASDASITKEIGSDLQGWMDDLTDGTVEYMPEDEVKSAAAERLRISMERIALLKAAQPRPKSPKSDGEEEKDEEQDVRRKYTEEEQNEGEDGEAKGPSTLFELTAEEVEHRALQAAVLQEWHMLCKDKGTKAK</sequence>
<protein>
    <submittedName>
        <fullName evidence="2">Protein TPLATE</fullName>
    </submittedName>
</protein>
<feature type="region of interest" description="Disordered" evidence="1">
    <location>
        <begin position="1734"/>
        <end position="1782"/>
    </location>
</feature>
<gene>
    <name evidence="2" type="ORF">F511_32228</name>
</gene>
<organism evidence="2 3">
    <name type="scientific">Dorcoceras hygrometricum</name>
    <dbReference type="NCBI Taxonomy" id="472368"/>
    <lineage>
        <taxon>Eukaryota</taxon>
        <taxon>Viridiplantae</taxon>
        <taxon>Streptophyta</taxon>
        <taxon>Embryophyta</taxon>
        <taxon>Tracheophyta</taxon>
        <taxon>Spermatophyta</taxon>
        <taxon>Magnoliopsida</taxon>
        <taxon>eudicotyledons</taxon>
        <taxon>Gunneridae</taxon>
        <taxon>Pentapetalae</taxon>
        <taxon>asterids</taxon>
        <taxon>lamiids</taxon>
        <taxon>Lamiales</taxon>
        <taxon>Gesneriaceae</taxon>
        <taxon>Didymocarpoideae</taxon>
        <taxon>Trichosporeae</taxon>
        <taxon>Loxocarpinae</taxon>
        <taxon>Dorcoceras</taxon>
    </lineage>
</organism>
<dbReference type="InterPro" id="IPR027409">
    <property type="entry name" value="GroEL-like_apical_dom_sf"/>
</dbReference>
<evidence type="ECO:0000313" key="3">
    <source>
        <dbReference type="Proteomes" id="UP000250235"/>
    </source>
</evidence>
<dbReference type="PANTHER" id="PTHR36029">
    <property type="entry name" value="TSET COMPLEX MEMBER TSTA"/>
    <property type="match status" value="1"/>
</dbReference>
<dbReference type="SUPFAM" id="SSF52029">
    <property type="entry name" value="GroEL apical domain-like"/>
    <property type="match status" value="2"/>
</dbReference>
<dbReference type="PANTHER" id="PTHR36029:SF1">
    <property type="entry name" value="PROTEIN TPLATE"/>
    <property type="match status" value="1"/>
</dbReference>
<dbReference type="EMBL" id="KQ995256">
    <property type="protein sequence ID" value="KZV47564.1"/>
    <property type="molecule type" value="Genomic_DNA"/>
</dbReference>
<dbReference type="Pfam" id="PF13589">
    <property type="entry name" value="HATPase_c_3"/>
    <property type="match status" value="1"/>
</dbReference>
<name>A0A2Z7CSB4_9LAMI</name>
<feature type="region of interest" description="Disordered" evidence="1">
    <location>
        <begin position="859"/>
        <end position="893"/>
    </location>
</feature>
<dbReference type="InterPro" id="IPR027410">
    <property type="entry name" value="TCP-1-like_intermed_sf"/>
</dbReference>
<dbReference type="Gene3D" id="1.25.10.10">
    <property type="entry name" value="Leucine-rich Repeat Variant"/>
    <property type="match status" value="1"/>
</dbReference>
<dbReference type="SUPFAM" id="SSF54849">
    <property type="entry name" value="GroEL-intermediate domain like"/>
    <property type="match status" value="1"/>
</dbReference>